<dbReference type="EMBL" id="FONZ01000001">
    <property type="protein sequence ID" value="SFE74241.1"/>
    <property type="molecule type" value="Genomic_DNA"/>
</dbReference>
<evidence type="ECO:0000256" key="4">
    <source>
        <dbReference type="RuleBase" id="RU003322"/>
    </source>
</evidence>
<keyword evidence="1 4" id="KW-0547">Nucleotide-binding</keyword>
<feature type="region of interest" description="Disordered" evidence="5">
    <location>
        <begin position="495"/>
        <end position="515"/>
    </location>
</feature>
<dbReference type="SUPFAM" id="SSF100920">
    <property type="entry name" value="Heat shock protein 70kD (HSP70), peptide-binding domain"/>
    <property type="match status" value="1"/>
</dbReference>
<dbReference type="Pfam" id="PF11977">
    <property type="entry name" value="RNase_Zc3h12a"/>
    <property type="match status" value="1"/>
</dbReference>
<evidence type="ECO:0000313" key="8">
    <source>
        <dbReference type="Proteomes" id="UP000198520"/>
    </source>
</evidence>
<dbReference type="InterPro" id="IPR029047">
    <property type="entry name" value="HSP70_peptide-bd_sf"/>
</dbReference>
<dbReference type="Gene3D" id="3.30.420.40">
    <property type="match status" value="2"/>
</dbReference>
<dbReference type="GO" id="GO:0005524">
    <property type="term" value="F:ATP binding"/>
    <property type="evidence" value="ECO:0007669"/>
    <property type="project" value="UniProtKB-KW"/>
</dbReference>
<feature type="region of interest" description="Disordered" evidence="5">
    <location>
        <begin position="663"/>
        <end position="693"/>
    </location>
</feature>
<dbReference type="InterPro" id="IPR013126">
    <property type="entry name" value="Hsp_70_fam"/>
</dbReference>
<evidence type="ECO:0000256" key="3">
    <source>
        <dbReference type="ARBA" id="ARBA00023186"/>
    </source>
</evidence>
<dbReference type="Proteomes" id="UP000198520">
    <property type="component" value="Unassembled WGS sequence"/>
</dbReference>
<evidence type="ECO:0000256" key="5">
    <source>
        <dbReference type="SAM" id="MobiDB-lite"/>
    </source>
</evidence>
<protein>
    <submittedName>
        <fullName evidence="7">Molecular chaperone DnaK (HSP70)</fullName>
    </submittedName>
</protein>
<dbReference type="InterPro" id="IPR021869">
    <property type="entry name" value="RNase_Zc3h12_NYN"/>
</dbReference>
<dbReference type="PANTHER" id="PTHR19375">
    <property type="entry name" value="HEAT SHOCK PROTEIN 70KDA"/>
    <property type="match status" value="1"/>
</dbReference>
<organism evidence="7 8">
    <name type="scientific">Flavimobilis marinus</name>
    <dbReference type="NCBI Taxonomy" id="285351"/>
    <lineage>
        <taxon>Bacteria</taxon>
        <taxon>Bacillati</taxon>
        <taxon>Actinomycetota</taxon>
        <taxon>Actinomycetes</taxon>
        <taxon>Micrococcales</taxon>
        <taxon>Jonesiaceae</taxon>
        <taxon>Flavimobilis</taxon>
    </lineage>
</organism>
<dbReference type="SUPFAM" id="SSF53067">
    <property type="entry name" value="Actin-like ATPase domain"/>
    <property type="match status" value="2"/>
</dbReference>
<dbReference type="PRINTS" id="PR00301">
    <property type="entry name" value="HEATSHOCK70"/>
</dbReference>
<dbReference type="STRING" id="285351.SAMN04488035_0352"/>
<gene>
    <name evidence="7" type="ORF">SAMN04488035_0352</name>
</gene>
<evidence type="ECO:0000313" key="7">
    <source>
        <dbReference type="EMBL" id="SFE74241.1"/>
    </source>
</evidence>
<feature type="compositionally biased region" description="Pro residues" evidence="5">
    <location>
        <begin position="495"/>
        <end position="508"/>
    </location>
</feature>
<proteinExistence type="inferred from homology"/>
<keyword evidence="2 4" id="KW-0067">ATP-binding</keyword>
<dbReference type="Pfam" id="PF00012">
    <property type="entry name" value="HSP70"/>
    <property type="match status" value="1"/>
</dbReference>
<dbReference type="RefSeq" id="WP_093374490.1">
    <property type="nucleotide sequence ID" value="NZ_BNAN01000001.1"/>
</dbReference>
<accession>A0A1I2D158</accession>
<dbReference type="OrthoDB" id="9766019at2"/>
<evidence type="ECO:0000256" key="1">
    <source>
        <dbReference type="ARBA" id="ARBA00022741"/>
    </source>
</evidence>
<reference evidence="8" key="1">
    <citation type="submission" date="2016-10" db="EMBL/GenBank/DDBJ databases">
        <authorList>
            <person name="Varghese N."/>
            <person name="Submissions S."/>
        </authorList>
    </citation>
    <scope>NUCLEOTIDE SEQUENCE [LARGE SCALE GENOMIC DNA]</scope>
    <source>
        <strain evidence="8">DSM 19083</strain>
    </source>
</reference>
<dbReference type="AlphaFoldDB" id="A0A1I2D158"/>
<dbReference type="Gene3D" id="3.40.50.11980">
    <property type="match status" value="1"/>
</dbReference>
<feature type="domain" description="RNase NYN" evidence="6">
    <location>
        <begin position="530"/>
        <end position="641"/>
    </location>
</feature>
<dbReference type="GO" id="GO:0140662">
    <property type="term" value="F:ATP-dependent protein folding chaperone"/>
    <property type="evidence" value="ECO:0007669"/>
    <property type="project" value="InterPro"/>
</dbReference>
<feature type="compositionally biased region" description="Low complexity" evidence="5">
    <location>
        <begin position="676"/>
        <end position="687"/>
    </location>
</feature>
<name>A0A1I2D158_9MICO</name>
<dbReference type="Gene3D" id="3.90.640.10">
    <property type="entry name" value="Actin, Chain A, domain 4"/>
    <property type="match status" value="1"/>
</dbReference>
<keyword evidence="8" id="KW-1185">Reference proteome</keyword>
<dbReference type="InterPro" id="IPR043129">
    <property type="entry name" value="ATPase_NBD"/>
</dbReference>
<sequence length="729" mass="79255">MNFGIDFGTSNCAVALWEDDTTRVIPFDSANVDADWYGFGSELVFPSVYGTDATSQQAMFGWNAKLRSVHQVEAVKRLLAGHQTVQIGPRSYPASHVATLLFRAIKSGMGTAGLDVAEAVVTVPAKSTGQARYRTREAAHRAGIKALSLINEPTAAAMAYVDRVRTEGTYLVYDWGGGTIDATVLEYRDGVLEERAASGRAALGGIDIDEILRARLASRLRGSSDWAPHERRAFALDVERAKISLSVDEQVLLMSPRGDSTATLDRAEFEDLVRPLVAQTLEPVREVLEDLGLDPLGLDAVIMVGGSSRIPLARRLLAEACEQEPVDALLINPLTAVAEGAAFAAAALRNQTDDLPSFVTANALGTRVQGEHGATFSEIIPRNSPLPFRGTRLYKPKHEFMSKIRVDVWEGDPDRTLSDPFNQRLKQLEIPLGERLPAEEAVFSMEFTYSNEGTVSLKVILIRSDRVVFDGPIDIFEDDESQEFVELPHDVAEVPPRPARAPVAPKPGPSASRTLISPLRKPAARTSQVVLVVDGSNLAWEGNQGGAEPRPSVQTLFVALDELLEDFPAADIKVVVDANFRHLVSDDERPAVDEALRTNKLIQPPAGTQGAGDALLLKLADKVGATVVSNDSYREFQEEYPWLRSGDRLIGARRSGANWIFLKRTPPAPRSDSTKRAAPAAKTSPAAVPETWKTSGWAAQTDFSKPSRKVGVTFGPVSDNYYMSPLDSK</sequence>
<dbReference type="Gene3D" id="2.60.34.10">
    <property type="entry name" value="Substrate Binding Domain Of DNAk, Chain A, domain 1"/>
    <property type="match status" value="1"/>
</dbReference>
<keyword evidence="3" id="KW-0143">Chaperone</keyword>
<evidence type="ECO:0000259" key="6">
    <source>
        <dbReference type="Pfam" id="PF11977"/>
    </source>
</evidence>
<comment type="similarity">
    <text evidence="4">Belongs to the heat shock protein 70 family.</text>
</comment>
<evidence type="ECO:0000256" key="2">
    <source>
        <dbReference type="ARBA" id="ARBA00022840"/>
    </source>
</evidence>